<evidence type="ECO:0000313" key="2">
    <source>
        <dbReference type="Proteomes" id="UP001295444"/>
    </source>
</evidence>
<gene>
    <name evidence="1" type="ORF">PECUL_23A056613</name>
</gene>
<organism evidence="1 2">
    <name type="scientific">Pelobates cultripes</name>
    <name type="common">Western spadefoot toad</name>
    <dbReference type="NCBI Taxonomy" id="61616"/>
    <lineage>
        <taxon>Eukaryota</taxon>
        <taxon>Metazoa</taxon>
        <taxon>Chordata</taxon>
        <taxon>Craniata</taxon>
        <taxon>Vertebrata</taxon>
        <taxon>Euteleostomi</taxon>
        <taxon>Amphibia</taxon>
        <taxon>Batrachia</taxon>
        <taxon>Anura</taxon>
        <taxon>Pelobatoidea</taxon>
        <taxon>Pelobatidae</taxon>
        <taxon>Pelobates</taxon>
    </lineage>
</organism>
<proteinExistence type="predicted"/>
<dbReference type="EMBL" id="OW240915">
    <property type="protein sequence ID" value="CAH2284472.1"/>
    <property type="molecule type" value="Genomic_DNA"/>
</dbReference>
<accession>A0AAD1RZW0</accession>
<sequence>MADKFIKIDEENIKLWHKIADLEDRSRRNNARFRGVPESITAEKIVEYITTCCATLEKGVWEIERAHGLPRHTWLMADIPRDVCMFLSLHFKGSTICSNPQDTDTTFPLRGDFCLHRFICSYHGKT</sequence>
<evidence type="ECO:0000313" key="1">
    <source>
        <dbReference type="EMBL" id="CAH2284472.1"/>
    </source>
</evidence>
<name>A0AAD1RZW0_PELCU</name>
<protein>
    <submittedName>
        <fullName evidence="1">Uncharacterized protein</fullName>
    </submittedName>
</protein>
<keyword evidence="2" id="KW-1185">Reference proteome</keyword>
<dbReference type="AlphaFoldDB" id="A0AAD1RZW0"/>
<dbReference type="Proteomes" id="UP001295444">
    <property type="component" value="Chromosome 04"/>
</dbReference>
<reference evidence="1" key="1">
    <citation type="submission" date="2022-03" db="EMBL/GenBank/DDBJ databases">
        <authorList>
            <person name="Alioto T."/>
            <person name="Alioto T."/>
            <person name="Gomez Garrido J."/>
        </authorList>
    </citation>
    <scope>NUCLEOTIDE SEQUENCE</scope>
</reference>